<protein>
    <submittedName>
        <fullName evidence="2">Uncharacterized protein</fullName>
    </submittedName>
</protein>
<proteinExistence type="predicted"/>
<feature type="region of interest" description="Disordered" evidence="1">
    <location>
        <begin position="119"/>
        <end position="150"/>
    </location>
</feature>
<comment type="caution">
    <text evidence="2">The sequence shown here is derived from an EMBL/GenBank/DDBJ whole genome shotgun (WGS) entry which is preliminary data.</text>
</comment>
<sequence>MLFKLGGIHCAAFVPEVLARDLLRHERCNEGDNYRGHNHQVPVHQRVNGTGDVHSLGGGFGDARKKCVSSGNEEVCGETSLRSGISCRDTYPRVAPQGLEYGRTDHGREDDARVGRKVRVDSDDGKGKGHKIGRRPENGFPHEGGDHSGLFQETNAQCHYDDQAERGKAGINLQKISEYDPHALEGKEVHYRDDRLFRLGSSPSGSHVLDRHARVAEPPGQGQYDA</sequence>
<evidence type="ECO:0000313" key="2">
    <source>
        <dbReference type="EMBL" id="MPM25959.1"/>
    </source>
</evidence>
<accession>A0A644YCD9</accession>
<dbReference type="AlphaFoldDB" id="A0A644YCD9"/>
<evidence type="ECO:0000256" key="1">
    <source>
        <dbReference type="SAM" id="MobiDB-lite"/>
    </source>
</evidence>
<name>A0A644YCD9_9ZZZZ</name>
<organism evidence="2">
    <name type="scientific">bioreactor metagenome</name>
    <dbReference type="NCBI Taxonomy" id="1076179"/>
    <lineage>
        <taxon>unclassified sequences</taxon>
        <taxon>metagenomes</taxon>
        <taxon>ecological metagenomes</taxon>
    </lineage>
</organism>
<reference evidence="2" key="1">
    <citation type="submission" date="2019-08" db="EMBL/GenBank/DDBJ databases">
        <authorList>
            <person name="Kucharzyk K."/>
            <person name="Murdoch R.W."/>
            <person name="Higgins S."/>
            <person name="Loffler F."/>
        </authorList>
    </citation>
    <scope>NUCLEOTIDE SEQUENCE</scope>
</reference>
<feature type="region of interest" description="Disordered" evidence="1">
    <location>
        <begin position="201"/>
        <end position="226"/>
    </location>
</feature>
<gene>
    <name evidence="2" type="ORF">SDC9_72460</name>
</gene>
<dbReference type="EMBL" id="VSSQ01004617">
    <property type="protein sequence ID" value="MPM25959.1"/>
    <property type="molecule type" value="Genomic_DNA"/>
</dbReference>